<dbReference type="InterPro" id="IPR015813">
    <property type="entry name" value="Pyrv/PenolPyrv_kinase-like_dom"/>
</dbReference>
<dbReference type="InterPro" id="IPR023151">
    <property type="entry name" value="PEP_util_CS"/>
</dbReference>
<dbReference type="SUPFAM" id="SSF47831">
    <property type="entry name" value="Enzyme I of the PEP:sugar phosphotransferase system HPr-binding (sub)domain"/>
    <property type="match status" value="1"/>
</dbReference>
<keyword evidence="24" id="KW-1185">Reference proteome</keyword>
<dbReference type="InterPro" id="IPR050499">
    <property type="entry name" value="PEP-utilizing_PTS_enzyme"/>
</dbReference>
<evidence type="ECO:0000256" key="1">
    <source>
        <dbReference type="ARBA" id="ARBA00000683"/>
    </source>
</evidence>
<feature type="domain" description="PEP-utilising enzyme C-terminal" evidence="21">
    <location>
        <begin position="252"/>
        <end position="542"/>
    </location>
</feature>
<reference evidence="23" key="1">
    <citation type="submission" date="2008-05" db="EMBL/GenBank/DDBJ databases">
        <title>Genome sequence of Riesia pediculicola USDA.</title>
        <authorList>
            <person name="Kirkness E.F."/>
        </authorList>
    </citation>
    <scope>NUCLEOTIDE SEQUENCE [LARGE SCALE GENOMIC DNA]</scope>
    <source>
        <strain evidence="23">USDA</strain>
    </source>
</reference>
<feature type="binding site" evidence="18">
    <location>
        <position position="466"/>
    </location>
    <ligand>
        <name>phosphoenolpyruvate</name>
        <dbReference type="ChEBI" id="CHEBI:58702"/>
    </ligand>
</feature>
<dbReference type="STRING" id="515618.RIEPE_0558"/>
<dbReference type="SUPFAM" id="SSF51621">
    <property type="entry name" value="Phosphoenolpyruvate/pyruvate domain"/>
    <property type="match status" value="1"/>
</dbReference>
<dbReference type="InterPro" id="IPR008279">
    <property type="entry name" value="PEP-util_enz_mobile_dom"/>
</dbReference>
<protein>
    <recommendedName>
        <fullName evidence="6 16">Phosphoenolpyruvate-protein phosphotransferase</fullName>
        <ecNumber evidence="5 16">2.7.3.9</ecNumber>
    </recommendedName>
    <alternativeName>
        <fullName evidence="15 16">Phosphotransferase system, enzyme I</fullName>
    </alternativeName>
</protein>
<evidence type="ECO:0000256" key="15">
    <source>
        <dbReference type="ARBA" id="ARBA00033235"/>
    </source>
</evidence>
<sequence>MVKGIPVSPGIVSGKCLIFKKEKITINYQKISKDQILEEIDSFYKNRKKSVDQIQSIKNLLKIKKMDKEKREIFEGHIMLIEDEEFEKEVLSLIREKHYCASAAVTKVIDFQISKLQEIKNEYLKNRISDFKDIQERIVKNILKIPIVNLSIISKGVVLIAEDLSPSDIIQLKMDKIIGLVTNHGNQNSHFSIIARSMDIPTIVGTGRATEYFKTDDYIVLDSINNRIYKNPSSEIIEKIKKIKKNYLTWKKELNNLRYLPAITLDNRRIILQSNVGSNEDIELVKKNGSEGIGLYRTEFLFMNRSSPPTEEEQFQTYKKAAEIMNPKPIIIRTIDIGGDKFVSYMKIPKEDNPFLGLRAIRIIRNEEEIILSQLRAILRASNFGNLKIMFPMVISLEEIMNLKNKLSFVKNQLNCKKYTFKENIEIGIMIETPSAAIMSKELAREVDFFSIGTNDLIQYTLAVDRGNQSISHLYDPLSPSVLRLMKMVISNAHYEGKEVGICGELASDEFATVVLIGMGLDKLSMNSTSIPRVKKQIRKLKFQESKEFTENILKMSSSRSIRLEIKRFLRRS</sequence>
<evidence type="ECO:0000256" key="18">
    <source>
        <dbReference type="PIRSR" id="PIRSR000732-2"/>
    </source>
</evidence>
<dbReference type="Gene3D" id="3.50.30.10">
    <property type="entry name" value="Phosphohistidine domain"/>
    <property type="match status" value="1"/>
</dbReference>
<dbReference type="Gene3D" id="1.10.274.10">
    <property type="entry name" value="PtsI, HPr-binding domain"/>
    <property type="match status" value="1"/>
</dbReference>
<dbReference type="EC" id="2.7.3.9" evidence="5 16"/>
<feature type="binding site" evidence="19">
    <location>
        <position position="432"/>
    </location>
    <ligand>
        <name>Mg(2+)</name>
        <dbReference type="ChEBI" id="CHEBI:18420"/>
    </ligand>
</feature>
<keyword evidence="13 16" id="KW-0418">Kinase</keyword>
<evidence type="ECO:0000256" key="13">
    <source>
        <dbReference type="ARBA" id="ARBA00022777"/>
    </source>
</evidence>
<evidence type="ECO:0000256" key="3">
    <source>
        <dbReference type="ARBA" id="ARBA00004496"/>
    </source>
</evidence>
<organism evidence="23 24">
    <name type="scientific">Riesia pediculicola (strain USDA)</name>
    <dbReference type="NCBI Taxonomy" id="515618"/>
    <lineage>
        <taxon>Bacteria</taxon>
        <taxon>Pseudomonadati</taxon>
        <taxon>Pseudomonadota</taxon>
        <taxon>Gammaproteobacteria</taxon>
        <taxon>Enterobacterales</taxon>
        <taxon>Enterobacteriaceae</taxon>
        <taxon>Candidatus Riesia</taxon>
    </lineage>
</organism>
<keyword evidence="7 16" id="KW-0813">Transport</keyword>
<evidence type="ECO:0000259" key="20">
    <source>
        <dbReference type="Pfam" id="PF00391"/>
    </source>
</evidence>
<accession>D4G8Y2</accession>
<dbReference type="GO" id="GO:0046872">
    <property type="term" value="F:metal ion binding"/>
    <property type="evidence" value="ECO:0007669"/>
    <property type="project" value="UniProtKB-KW"/>
</dbReference>
<feature type="binding site" evidence="18">
    <location>
        <begin position="455"/>
        <end position="456"/>
    </location>
    <ligand>
        <name>phosphoenolpyruvate</name>
        <dbReference type="ChEBI" id="CHEBI:58702"/>
    </ligand>
</feature>
<dbReference type="PRINTS" id="PR01736">
    <property type="entry name" value="PHPHTRNFRASE"/>
</dbReference>
<evidence type="ECO:0000256" key="14">
    <source>
        <dbReference type="ARBA" id="ARBA00022842"/>
    </source>
</evidence>
<evidence type="ECO:0000259" key="21">
    <source>
        <dbReference type="Pfam" id="PF02896"/>
    </source>
</evidence>
<dbReference type="KEGG" id="rip:RIEPE_0558"/>
<dbReference type="GO" id="GO:0009401">
    <property type="term" value="P:phosphoenolpyruvate-dependent sugar phosphotransferase system"/>
    <property type="evidence" value="ECO:0007669"/>
    <property type="project" value="UniProtKB-KW"/>
</dbReference>
<dbReference type="InterPro" id="IPR008731">
    <property type="entry name" value="PTS_EIN"/>
</dbReference>
<feature type="active site" description="Proton donor" evidence="17">
    <location>
        <position position="503"/>
    </location>
</feature>
<dbReference type="EMBL" id="CP001085">
    <property type="protein sequence ID" value="ADD79868.1"/>
    <property type="molecule type" value="Genomic_DNA"/>
</dbReference>
<evidence type="ECO:0000256" key="16">
    <source>
        <dbReference type="PIRNR" id="PIRNR000732"/>
    </source>
</evidence>
<comment type="cofactor">
    <cofactor evidence="2 16 19">
        <name>Mg(2+)</name>
        <dbReference type="ChEBI" id="CHEBI:18420"/>
    </cofactor>
</comment>
<dbReference type="PIRSF" id="PIRSF000732">
    <property type="entry name" value="PTS_enzyme_I"/>
    <property type="match status" value="1"/>
</dbReference>
<dbReference type="InterPro" id="IPR000121">
    <property type="entry name" value="PEP_util_C"/>
</dbReference>
<feature type="domain" description="PEP-utilising enzyme mobile" evidence="20">
    <location>
        <begin position="154"/>
        <end position="223"/>
    </location>
</feature>
<comment type="similarity">
    <text evidence="4 16">Belongs to the PEP-utilizing enzyme family.</text>
</comment>
<dbReference type="Pfam" id="PF00391">
    <property type="entry name" value="PEP-utilizers"/>
    <property type="match status" value="1"/>
</dbReference>
<evidence type="ECO:0000256" key="2">
    <source>
        <dbReference type="ARBA" id="ARBA00001946"/>
    </source>
</evidence>
<dbReference type="PANTHER" id="PTHR46244:SF6">
    <property type="entry name" value="PHOSPHOENOLPYRUVATE-PROTEIN PHOSPHOTRANSFERASE"/>
    <property type="match status" value="1"/>
</dbReference>
<dbReference type="NCBIfam" id="TIGR01417">
    <property type="entry name" value="PTS_I_fam"/>
    <property type="match status" value="1"/>
</dbReference>
<evidence type="ECO:0000256" key="4">
    <source>
        <dbReference type="ARBA" id="ARBA00007837"/>
    </source>
</evidence>
<dbReference type="InterPro" id="IPR036618">
    <property type="entry name" value="PtsI_HPr-bd_sf"/>
</dbReference>
<evidence type="ECO:0000256" key="17">
    <source>
        <dbReference type="PIRSR" id="PIRSR000732-1"/>
    </source>
</evidence>
<comment type="subcellular location">
    <subcellularLocation>
        <location evidence="3 16">Cytoplasm</location>
    </subcellularLocation>
</comment>
<evidence type="ECO:0000256" key="11">
    <source>
        <dbReference type="ARBA" id="ARBA00022683"/>
    </source>
</evidence>
<keyword evidence="9 16" id="KW-0762">Sugar transport</keyword>
<keyword evidence="10 16" id="KW-0808">Transferase</keyword>
<gene>
    <name evidence="23" type="primary">ptsI</name>
    <name evidence="23" type="ordered locus">RIEPE_0558</name>
</gene>
<dbReference type="eggNOG" id="COG1080">
    <property type="taxonomic scope" value="Bacteria"/>
</dbReference>
<dbReference type="GO" id="GO:0005737">
    <property type="term" value="C:cytoplasm"/>
    <property type="evidence" value="ECO:0007669"/>
    <property type="project" value="UniProtKB-SubCell"/>
</dbReference>
<name>D4G8Y2_RIEPU</name>
<feature type="binding site" evidence="18">
    <location>
        <position position="333"/>
    </location>
    <ligand>
        <name>phosphoenolpyruvate</name>
        <dbReference type="ChEBI" id="CHEBI:58702"/>
    </ligand>
</feature>
<evidence type="ECO:0000256" key="8">
    <source>
        <dbReference type="ARBA" id="ARBA00022490"/>
    </source>
</evidence>
<dbReference type="InterPro" id="IPR036637">
    <property type="entry name" value="Phosphohistidine_dom_sf"/>
</dbReference>
<evidence type="ECO:0000256" key="6">
    <source>
        <dbReference type="ARBA" id="ARBA00016544"/>
    </source>
</evidence>
<dbReference type="PANTHER" id="PTHR46244">
    <property type="entry name" value="PHOSPHOENOLPYRUVATE-PROTEIN PHOSPHOTRANSFERASE"/>
    <property type="match status" value="1"/>
</dbReference>
<comment type="function">
    <text evidence="16">General (non sugar-specific) component of the phosphoenolpyruvate-dependent sugar phosphotransferase system (sugar PTS). This major carbohydrate active-transport system catalyzes the phosphorylation of incoming sugar substrates concomitantly with their translocation across the cell membrane. Enzyme I transfers the phosphoryl group from phosphoenolpyruvate (PEP) to the phosphoryl carrier protein (HPr).</text>
</comment>
<feature type="binding site" evidence="19">
    <location>
        <position position="456"/>
    </location>
    <ligand>
        <name>Mg(2+)</name>
        <dbReference type="ChEBI" id="CHEBI:18420"/>
    </ligand>
</feature>
<dbReference type="AlphaFoldDB" id="D4G8Y2"/>
<evidence type="ECO:0000256" key="9">
    <source>
        <dbReference type="ARBA" id="ARBA00022597"/>
    </source>
</evidence>
<dbReference type="Pfam" id="PF02896">
    <property type="entry name" value="PEP-utilizers_C"/>
    <property type="match status" value="1"/>
</dbReference>
<keyword evidence="8 16" id="KW-0963">Cytoplasm</keyword>
<dbReference type="InterPro" id="IPR040442">
    <property type="entry name" value="Pyrv_kinase-like_dom_sf"/>
</dbReference>
<evidence type="ECO:0000256" key="10">
    <source>
        <dbReference type="ARBA" id="ARBA00022679"/>
    </source>
</evidence>
<feature type="active site" description="Tele-phosphohistidine intermediate" evidence="17">
    <location>
        <position position="190"/>
    </location>
</feature>
<keyword evidence="12 16" id="KW-0479">Metal-binding</keyword>
<dbReference type="Pfam" id="PF05524">
    <property type="entry name" value="PEP-utilisers_N"/>
    <property type="match status" value="1"/>
</dbReference>
<dbReference type="SUPFAM" id="SSF52009">
    <property type="entry name" value="Phosphohistidine domain"/>
    <property type="match status" value="1"/>
</dbReference>
<keyword evidence="11 16" id="KW-0598">Phosphotransferase system</keyword>
<feature type="binding site" evidence="18">
    <location>
        <position position="297"/>
    </location>
    <ligand>
        <name>phosphoenolpyruvate</name>
        <dbReference type="ChEBI" id="CHEBI:58702"/>
    </ligand>
</feature>
<proteinExistence type="inferred from homology"/>
<evidence type="ECO:0000313" key="24">
    <source>
        <dbReference type="Proteomes" id="UP000001700"/>
    </source>
</evidence>
<evidence type="ECO:0000256" key="12">
    <source>
        <dbReference type="ARBA" id="ARBA00022723"/>
    </source>
</evidence>
<dbReference type="GO" id="GO:0016301">
    <property type="term" value="F:kinase activity"/>
    <property type="evidence" value="ECO:0007669"/>
    <property type="project" value="UniProtKB-KW"/>
</dbReference>
<evidence type="ECO:0000256" key="19">
    <source>
        <dbReference type="PIRSR" id="PIRSR000732-3"/>
    </source>
</evidence>
<feature type="domain" description="Phosphotransferase system enzyme I N-terminal" evidence="22">
    <location>
        <begin position="3"/>
        <end position="127"/>
    </location>
</feature>
<dbReference type="HOGENOM" id="CLU_007308_7_0_6"/>
<evidence type="ECO:0000256" key="7">
    <source>
        <dbReference type="ARBA" id="ARBA00022448"/>
    </source>
</evidence>
<dbReference type="RefSeq" id="WP_013087847.1">
    <property type="nucleotide sequence ID" value="NC_014109.1"/>
</dbReference>
<evidence type="ECO:0000259" key="22">
    <source>
        <dbReference type="Pfam" id="PF05524"/>
    </source>
</evidence>
<evidence type="ECO:0000256" key="5">
    <source>
        <dbReference type="ARBA" id="ARBA00012232"/>
    </source>
</evidence>
<dbReference type="InterPro" id="IPR006318">
    <property type="entry name" value="PTS_EI-like"/>
</dbReference>
<comment type="catalytic activity">
    <reaction evidence="1 16">
        <text>L-histidyl-[protein] + phosphoenolpyruvate = N(pros)-phospho-L-histidyl-[protein] + pyruvate</text>
        <dbReference type="Rhea" id="RHEA:23880"/>
        <dbReference type="Rhea" id="RHEA-COMP:9745"/>
        <dbReference type="Rhea" id="RHEA-COMP:9746"/>
        <dbReference type="ChEBI" id="CHEBI:15361"/>
        <dbReference type="ChEBI" id="CHEBI:29979"/>
        <dbReference type="ChEBI" id="CHEBI:58702"/>
        <dbReference type="ChEBI" id="CHEBI:64837"/>
        <dbReference type="EC" id="2.7.3.9"/>
    </reaction>
</comment>
<dbReference type="OrthoDB" id="9765468at2"/>
<dbReference type="GO" id="GO:0008965">
    <property type="term" value="F:phosphoenolpyruvate-protein phosphotransferase activity"/>
    <property type="evidence" value="ECO:0007669"/>
    <property type="project" value="UniProtKB-EC"/>
</dbReference>
<dbReference type="PROSITE" id="PS00742">
    <property type="entry name" value="PEP_ENZYMES_2"/>
    <property type="match status" value="1"/>
</dbReference>
<evidence type="ECO:0000313" key="23">
    <source>
        <dbReference type="EMBL" id="ADD79868.1"/>
    </source>
</evidence>
<dbReference type="Gene3D" id="3.20.20.60">
    <property type="entry name" value="Phosphoenolpyruvate-binding domains"/>
    <property type="match status" value="1"/>
</dbReference>
<keyword evidence="14 16" id="KW-0460">Magnesium</keyword>
<dbReference type="InterPro" id="IPR024692">
    <property type="entry name" value="PTS_EI"/>
</dbReference>
<dbReference type="Proteomes" id="UP000001700">
    <property type="component" value="Chromosome"/>
</dbReference>